<evidence type="ECO:0000256" key="1">
    <source>
        <dbReference type="SAM" id="MobiDB-lite"/>
    </source>
</evidence>
<dbReference type="InterPro" id="IPR003961">
    <property type="entry name" value="FN3_dom"/>
</dbReference>
<keyword evidence="4" id="KW-1185">Reference proteome</keyword>
<proteinExistence type="predicted"/>
<reference evidence="4" key="2">
    <citation type="journal article" date="2007" name="PLoS Biol.">
        <title>Survey sequencing and comparative analysis of the elephant shark (Callorhinchus milii) genome.</title>
        <authorList>
            <person name="Venkatesh B."/>
            <person name="Kirkness E.F."/>
            <person name="Loh Y.H."/>
            <person name="Halpern A.L."/>
            <person name="Lee A.P."/>
            <person name="Johnson J."/>
            <person name="Dandona N."/>
            <person name="Viswanathan L.D."/>
            <person name="Tay A."/>
            <person name="Venter J.C."/>
            <person name="Strausberg R.L."/>
            <person name="Brenner S."/>
        </authorList>
    </citation>
    <scope>NUCLEOTIDE SEQUENCE [LARGE SCALE GENOMIC DNA]</scope>
</reference>
<dbReference type="CDD" id="cd00063">
    <property type="entry name" value="FN3"/>
    <property type="match status" value="1"/>
</dbReference>
<evidence type="ECO:0000313" key="3">
    <source>
        <dbReference type="Ensembl" id="ENSCMIP00000043951.1"/>
    </source>
</evidence>
<dbReference type="SMART" id="SM00060">
    <property type="entry name" value="FN3"/>
    <property type="match status" value="1"/>
</dbReference>
<dbReference type="InterPro" id="IPR013783">
    <property type="entry name" value="Ig-like_fold"/>
</dbReference>
<dbReference type="PROSITE" id="PS50853">
    <property type="entry name" value="FN3"/>
    <property type="match status" value="1"/>
</dbReference>
<evidence type="ECO:0000313" key="4">
    <source>
        <dbReference type="Proteomes" id="UP000314986"/>
    </source>
</evidence>
<protein>
    <recommendedName>
        <fullName evidence="2">Fibronectin type-III domain-containing protein</fullName>
    </recommendedName>
</protein>
<name>A0A4W3JY16_CALMI</name>
<sequence>MSSSHNQSQHQFVFGTGRQHTFPSSGSTAQGTAGLKDHNQATIILLPPEVKKSPPSQQMTNRGQLHPSTMVATERSKTPLSVLATFTTAKQVVPVFLVSEDEHSESLKEGEEIKEKSEHMQAGECNYDPCRHWQVPCHDLQLLTGCSCPTMTGEDVKPKPAKIQKVLKISDRSGEIYWCAPNSVVLHYYIIYQSDENKHLYKTDIINPTYRRYTLHDLASDTTYHVCVIAVNKAGTSPSSTIWPQCPTNSRRLKMTNLLLFLVLEGLLLGCVWSKETCPRFRPLPGIELRSLTCKASALTTELQGSTVYPAKGYLLTLIQT</sequence>
<organism evidence="3 4">
    <name type="scientific">Callorhinchus milii</name>
    <name type="common">Ghost shark</name>
    <dbReference type="NCBI Taxonomy" id="7868"/>
    <lineage>
        <taxon>Eukaryota</taxon>
        <taxon>Metazoa</taxon>
        <taxon>Chordata</taxon>
        <taxon>Craniata</taxon>
        <taxon>Vertebrata</taxon>
        <taxon>Chondrichthyes</taxon>
        <taxon>Holocephali</taxon>
        <taxon>Chimaeriformes</taxon>
        <taxon>Callorhinchidae</taxon>
        <taxon>Callorhinchus</taxon>
    </lineage>
</organism>
<dbReference type="STRING" id="7868.ENSCMIP00000043951"/>
<feature type="domain" description="Fibronectin type-III" evidence="2">
    <location>
        <begin position="159"/>
        <end position="251"/>
    </location>
</feature>
<reference evidence="3" key="4">
    <citation type="submission" date="2025-08" db="UniProtKB">
        <authorList>
            <consortium name="Ensembl"/>
        </authorList>
    </citation>
    <scope>IDENTIFICATION</scope>
</reference>
<feature type="compositionally biased region" description="Polar residues" evidence="1">
    <location>
        <begin position="54"/>
        <end position="71"/>
    </location>
</feature>
<dbReference type="InterPro" id="IPR036116">
    <property type="entry name" value="FN3_sf"/>
</dbReference>
<dbReference type="Gene3D" id="2.60.40.10">
    <property type="entry name" value="Immunoglobulins"/>
    <property type="match status" value="1"/>
</dbReference>
<reference evidence="3" key="5">
    <citation type="submission" date="2025-09" db="UniProtKB">
        <authorList>
            <consortium name="Ensembl"/>
        </authorList>
    </citation>
    <scope>IDENTIFICATION</scope>
</reference>
<dbReference type="SUPFAM" id="SSF49265">
    <property type="entry name" value="Fibronectin type III"/>
    <property type="match status" value="1"/>
</dbReference>
<dbReference type="Proteomes" id="UP000314986">
    <property type="component" value="Unassembled WGS sequence"/>
</dbReference>
<dbReference type="Pfam" id="PF00041">
    <property type="entry name" value="fn3"/>
    <property type="match status" value="1"/>
</dbReference>
<reference evidence="4" key="3">
    <citation type="journal article" date="2014" name="Nature">
        <title>Elephant shark genome provides unique insights into gnathostome evolution.</title>
        <authorList>
            <consortium name="International Elephant Shark Genome Sequencing Consortium"/>
            <person name="Venkatesh B."/>
            <person name="Lee A.P."/>
            <person name="Ravi V."/>
            <person name="Maurya A.K."/>
            <person name="Lian M.M."/>
            <person name="Swann J.B."/>
            <person name="Ohta Y."/>
            <person name="Flajnik M.F."/>
            <person name="Sutoh Y."/>
            <person name="Kasahara M."/>
            <person name="Hoon S."/>
            <person name="Gangu V."/>
            <person name="Roy S.W."/>
            <person name="Irimia M."/>
            <person name="Korzh V."/>
            <person name="Kondrychyn I."/>
            <person name="Lim Z.W."/>
            <person name="Tay B.H."/>
            <person name="Tohari S."/>
            <person name="Kong K.W."/>
            <person name="Ho S."/>
            <person name="Lorente-Galdos B."/>
            <person name="Quilez J."/>
            <person name="Marques-Bonet T."/>
            <person name="Raney B.J."/>
            <person name="Ingham P.W."/>
            <person name="Tay A."/>
            <person name="Hillier L.W."/>
            <person name="Minx P."/>
            <person name="Boehm T."/>
            <person name="Wilson R.K."/>
            <person name="Brenner S."/>
            <person name="Warren W.C."/>
        </authorList>
    </citation>
    <scope>NUCLEOTIDE SEQUENCE [LARGE SCALE GENOMIC DNA]</scope>
</reference>
<reference evidence="4" key="1">
    <citation type="journal article" date="2006" name="Science">
        <title>Ancient noncoding elements conserved in the human genome.</title>
        <authorList>
            <person name="Venkatesh B."/>
            <person name="Kirkness E.F."/>
            <person name="Loh Y.H."/>
            <person name="Halpern A.L."/>
            <person name="Lee A.P."/>
            <person name="Johnson J."/>
            <person name="Dandona N."/>
            <person name="Viswanathan L.D."/>
            <person name="Tay A."/>
            <person name="Venter J.C."/>
            <person name="Strausberg R.L."/>
            <person name="Brenner S."/>
        </authorList>
    </citation>
    <scope>NUCLEOTIDE SEQUENCE [LARGE SCALE GENOMIC DNA]</scope>
</reference>
<dbReference type="AlphaFoldDB" id="A0A4W3JY16"/>
<dbReference type="InParanoid" id="A0A4W3JY16"/>
<dbReference type="Ensembl" id="ENSCMIT00000044580.1">
    <property type="protein sequence ID" value="ENSCMIP00000043951.1"/>
    <property type="gene ID" value="ENSCMIG00000018213.1"/>
</dbReference>
<accession>A0A4W3JY16</accession>
<evidence type="ECO:0000259" key="2">
    <source>
        <dbReference type="PROSITE" id="PS50853"/>
    </source>
</evidence>
<dbReference type="GeneTree" id="ENSGT00940000161448"/>
<feature type="region of interest" description="Disordered" evidence="1">
    <location>
        <begin position="50"/>
        <end position="71"/>
    </location>
</feature>